<reference evidence="1" key="1">
    <citation type="submission" date="2020-03" db="EMBL/GenBank/DDBJ databases">
        <title>The deep terrestrial virosphere.</title>
        <authorList>
            <person name="Holmfeldt K."/>
            <person name="Nilsson E."/>
            <person name="Simone D."/>
            <person name="Lopez-Fernandez M."/>
            <person name="Wu X."/>
            <person name="de Brujin I."/>
            <person name="Lundin D."/>
            <person name="Andersson A."/>
            <person name="Bertilsson S."/>
            <person name="Dopson M."/>
        </authorList>
    </citation>
    <scope>NUCLEOTIDE SEQUENCE</scope>
    <source>
        <strain evidence="2">MM415A00250</strain>
        <strain evidence="1">MM415B00805</strain>
    </source>
</reference>
<dbReference type="EMBL" id="MT142519">
    <property type="protein sequence ID" value="QJA83850.1"/>
    <property type="molecule type" value="Genomic_DNA"/>
</dbReference>
<evidence type="ECO:0000313" key="2">
    <source>
        <dbReference type="EMBL" id="QJA83850.1"/>
    </source>
</evidence>
<gene>
    <name evidence="2" type="ORF">MM415A00250_0028</name>
    <name evidence="1" type="ORF">MM415B00805_0002</name>
</gene>
<name>A0A6M3IY76_9ZZZZ</name>
<organism evidence="1">
    <name type="scientific">viral metagenome</name>
    <dbReference type="NCBI Taxonomy" id="1070528"/>
    <lineage>
        <taxon>unclassified sequences</taxon>
        <taxon>metagenomes</taxon>
        <taxon>organismal metagenomes</taxon>
    </lineage>
</organism>
<dbReference type="AlphaFoldDB" id="A0A6M3IY76"/>
<protein>
    <submittedName>
        <fullName evidence="1">Uncharacterized protein</fullName>
    </submittedName>
</protein>
<dbReference type="EMBL" id="MT141466">
    <property type="protein sequence ID" value="QJA62258.1"/>
    <property type="molecule type" value="Genomic_DNA"/>
</dbReference>
<evidence type="ECO:0000313" key="1">
    <source>
        <dbReference type="EMBL" id="QJA62258.1"/>
    </source>
</evidence>
<proteinExistence type="predicted"/>
<accession>A0A6M3IY76</accession>
<sequence>MAWVSGVDKTPGYLVTAADWNNYLGADADKGVNYLKTEMDKVGDCSFVDQTASRAFYDGTGATDYTNGSKIRLALVTVDHQLYALDGELNNSAYGTPATDSGTAPTYAVGFVGWVSCNLSGLLGEIQRLRAYNPVLMAMLPGEDYWVDDTKLGDGGLWLQDWMEWDLN</sequence>